<dbReference type="Proteomes" id="UP001362999">
    <property type="component" value="Unassembled WGS sequence"/>
</dbReference>
<accession>A0AAW0A2N5</accession>
<evidence type="ECO:0000256" key="1">
    <source>
        <dbReference type="SAM" id="MobiDB-lite"/>
    </source>
</evidence>
<dbReference type="EMBL" id="JAWWNJ010000089">
    <property type="protein sequence ID" value="KAK7000235.1"/>
    <property type="molecule type" value="Genomic_DNA"/>
</dbReference>
<feature type="compositionally biased region" description="Basic and acidic residues" evidence="1">
    <location>
        <begin position="43"/>
        <end position="52"/>
    </location>
</feature>
<protein>
    <submittedName>
        <fullName evidence="2">Uncharacterized protein</fullName>
    </submittedName>
</protein>
<reference evidence="2 3" key="1">
    <citation type="journal article" date="2024" name="J Genomics">
        <title>Draft genome sequencing and assembly of Favolaschia claudopus CIRM-BRFM 2984 isolated from oak limbs.</title>
        <authorList>
            <person name="Navarro D."/>
            <person name="Drula E."/>
            <person name="Chaduli D."/>
            <person name="Cazenave R."/>
            <person name="Ahrendt S."/>
            <person name="Wang J."/>
            <person name="Lipzen A."/>
            <person name="Daum C."/>
            <person name="Barry K."/>
            <person name="Grigoriev I.V."/>
            <person name="Favel A."/>
            <person name="Rosso M.N."/>
            <person name="Martin F."/>
        </authorList>
    </citation>
    <scope>NUCLEOTIDE SEQUENCE [LARGE SCALE GENOMIC DNA]</scope>
    <source>
        <strain evidence="2 3">CIRM-BRFM 2984</strain>
    </source>
</reference>
<evidence type="ECO:0000313" key="3">
    <source>
        <dbReference type="Proteomes" id="UP001362999"/>
    </source>
</evidence>
<feature type="region of interest" description="Disordered" evidence="1">
    <location>
        <begin position="106"/>
        <end position="148"/>
    </location>
</feature>
<gene>
    <name evidence="2" type="ORF">R3P38DRAFT_3219120</name>
</gene>
<organism evidence="2 3">
    <name type="scientific">Favolaschia claudopus</name>
    <dbReference type="NCBI Taxonomy" id="2862362"/>
    <lineage>
        <taxon>Eukaryota</taxon>
        <taxon>Fungi</taxon>
        <taxon>Dikarya</taxon>
        <taxon>Basidiomycota</taxon>
        <taxon>Agaricomycotina</taxon>
        <taxon>Agaricomycetes</taxon>
        <taxon>Agaricomycetidae</taxon>
        <taxon>Agaricales</taxon>
        <taxon>Marasmiineae</taxon>
        <taxon>Mycenaceae</taxon>
        <taxon>Favolaschia</taxon>
    </lineage>
</organism>
<dbReference type="AlphaFoldDB" id="A0AAW0A2N5"/>
<keyword evidence="3" id="KW-1185">Reference proteome</keyword>
<proteinExistence type="predicted"/>
<comment type="caution">
    <text evidence="2">The sequence shown here is derived from an EMBL/GenBank/DDBJ whole genome shotgun (WGS) entry which is preliminary data.</text>
</comment>
<feature type="region of interest" description="Disordered" evidence="1">
    <location>
        <begin position="39"/>
        <end position="69"/>
    </location>
</feature>
<feature type="compositionally biased region" description="Acidic residues" evidence="1">
    <location>
        <begin position="119"/>
        <end position="138"/>
    </location>
</feature>
<name>A0AAW0A2N5_9AGAR</name>
<sequence length="148" mass="17582">MHAYPPMQSKFPTFAETDYQALLKRHLARKEKARLRMRRKRAELKTRPKDEQVAANARQRGYQTKYRSKRREKLRLLQHQRRLDAYKAIHGPDVFADYCRGMQERRQTAECRARAGEPYDSDMDDFEDELCSSEDESDGRESSWSPVP</sequence>
<evidence type="ECO:0000313" key="2">
    <source>
        <dbReference type="EMBL" id="KAK7000235.1"/>
    </source>
</evidence>
<feature type="compositionally biased region" description="Basic and acidic residues" evidence="1">
    <location>
        <begin position="106"/>
        <end position="117"/>
    </location>
</feature>